<evidence type="ECO:0000313" key="2">
    <source>
        <dbReference type="Proteomes" id="UP000250275"/>
    </source>
</evidence>
<dbReference type="EMBL" id="KQ760123">
    <property type="protein sequence ID" value="OAD61857.1"/>
    <property type="molecule type" value="Genomic_DNA"/>
</dbReference>
<accession>A0A310SLA7</accession>
<proteinExistence type="predicted"/>
<keyword evidence="2" id="KW-1185">Reference proteome</keyword>
<name>A0A310SLA7_9HYME</name>
<sequence>MANQSTSSASFYDSPFKYKEENTALLYQNIRMILQDILKGINDVDTNMKNIEGAIMNTAKLLNAIEVKSMPDET</sequence>
<protein>
    <submittedName>
        <fullName evidence="1">Uncharacterized protein</fullName>
    </submittedName>
</protein>
<organism evidence="1 2">
    <name type="scientific">Eufriesea mexicana</name>
    <dbReference type="NCBI Taxonomy" id="516756"/>
    <lineage>
        <taxon>Eukaryota</taxon>
        <taxon>Metazoa</taxon>
        <taxon>Ecdysozoa</taxon>
        <taxon>Arthropoda</taxon>
        <taxon>Hexapoda</taxon>
        <taxon>Insecta</taxon>
        <taxon>Pterygota</taxon>
        <taxon>Neoptera</taxon>
        <taxon>Endopterygota</taxon>
        <taxon>Hymenoptera</taxon>
        <taxon>Apocrita</taxon>
        <taxon>Aculeata</taxon>
        <taxon>Apoidea</taxon>
        <taxon>Anthophila</taxon>
        <taxon>Apidae</taxon>
        <taxon>Eufriesea</taxon>
    </lineage>
</organism>
<gene>
    <name evidence="1" type="ORF">WN48_05329</name>
</gene>
<dbReference type="Proteomes" id="UP000250275">
    <property type="component" value="Unassembled WGS sequence"/>
</dbReference>
<evidence type="ECO:0000313" key="1">
    <source>
        <dbReference type="EMBL" id="OAD61857.1"/>
    </source>
</evidence>
<reference evidence="1 2" key="1">
    <citation type="submission" date="2015-07" db="EMBL/GenBank/DDBJ databases">
        <title>The genome of Eufriesea mexicana.</title>
        <authorList>
            <person name="Pan H."/>
            <person name="Kapheim K."/>
        </authorList>
    </citation>
    <scope>NUCLEOTIDE SEQUENCE [LARGE SCALE GENOMIC DNA]</scope>
    <source>
        <strain evidence="1">0111107269</strain>
        <tissue evidence="1">Whole body</tissue>
    </source>
</reference>
<dbReference type="AlphaFoldDB" id="A0A310SLA7"/>